<feature type="transmembrane region" description="Helical" evidence="1">
    <location>
        <begin position="347"/>
        <end position="366"/>
    </location>
</feature>
<feature type="transmembrane region" description="Helical" evidence="1">
    <location>
        <begin position="172"/>
        <end position="200"/>
    </location>
</feature>
<feature type="transmembrane region" description="Helical" evidence="1">
    <location>
        <begin position="287"/>
        <end position="313"/>
    </location>
</feature>
<dbReference type="PIRSF" id="PIRSF037259">
    <property type="entry name" value="EcsB_ABC"/>
    <property type="match status" value="1"/>
</dbReference>
<proteinExistence type="predicted"/>
<organism evidence="2 3">
    <name type="scientific">Lentilactobacillus curieae</name>
    <dbReference type="NCBI Taxonomy" id="1138822"/>
    <lineage>
        <taxon>Bacteria</taxon>
        <taxon>Bacillati</taxon>
        <taxon>Bacillota</taxon>
        <taxon>Bacilli</taxon>
        <taxon>Lactobacillales</taxon>
        <taxon>Lactobacillaceae</taxon>
        <taxon>Lentilactobacillus</taxon>
    </lineage>
</organism>
<dbReference type="EMBL" id="CP018906">
    <property type="protein sequence ID" value="AQW21935.1"/>
    <property type="molecule type" value="Genomic_DNA"/>
</dbReference>
<keyword evidence="1" id="KW-1133">Transmembrane helix</keyword>
<keyword evidence="3" id="KW-1185">Reference proteome</keyword>
<feature type="transmembrane region" description="Helical" evidence="1">
    <location>
        <begin position="372"/>
        <end position="393"/>
    </location>
</feature>
<feature type="transmembrane region" description="Helical" evidence="1">
    <location>
        <begin position="20"/>
        <end position="43"/>
    </location>
</feature>
<dbReference type="GO" id="GO:0016020">
    <property type="term" value="C:membrane"/>
    <property type="evidence" value="ECO:0007669"/>
    <property type="project" value="InterPro"/>
</dbReference>
<name>A0A1S6QK06_9LACO</name>
<evidence type="ECO:0000313" key="2">
    <source>
        <dbReference type="EMBL" id="AQW21935.1"/>
    </source>
</evidence>
<dbReference type="Proteomes" id="UP000030361">
    <property type="component" value="Chromosome"/>
</dbReference>
<dbReference type="eggNOG" id="COG4473">
    <property type="taxonomic scope" value="Bacteria"/>
</dbReference>
<feature type="transmembrane region" description="Helical" evidence="1">
    <location>
        <begin position="99"/>
        <end position="120"/>
    </location>
</feature>
<dbReference type="AlphaFoldDB" id="A0A1S6QK06"/>
<dbReference type="InterPro" id="IPR010288">
    <property type="entry name" value="EcsB_ABC"/>
</dbReference>
<keyword evidence="1" id="KW-0472">Membrane</keyword>
<evidence type="ECO:0000313" key="3">
    <source>
        <dbReference type="Proteomes" id="UP000030361"/>
    </source>
</evidence>
<gene>
    <name evidence="2" type="ORF">PL11_008420</name>
</gene>
<dbReference type="OrthoDB" id="2447941at2"/>
<dbReference type="KEGG" id="lcu:PL11_008420"/>
<reference evidence="2 3" key="1">
    <citation type="journal article" date="2015" name="Genome Announc.">
        <title>Genome Sequence of Lactobacillus curieae CCTCC M 2011381T, a Novel Producer of Gamma-aminobutyric Acid.</title>
        <authorList>
            <person name="Wang Y."/>
            <person name="Wang Y."/>
            <person name="Lang C."/>
            <person name="Wei D."/>
            <person name="Xu P."/>
            <person name="Xie J."/>
        </authorList>
    </citation>
    <scope>NUCLEOTIDE SEQUENCE [LARGE SCALE GENOMIC DNA]</scope>
    <source>
        <strain evidence="2 3">CCTCC M 2011381</strain>
    </source>
</reference>
<protein>
    <submittedName>
        <fullName evidence="2">ABC transporter permease</fullName>
    </submittedName>
</protein>
<accession>A0A1S6QK06</accession>
<dbReference type="RefSeq" id="WP_035167362.1">
    <property type="nucleotide sequence ID" value="NZ_CP018906.1"/>
</dbReference>
<feature type="transmembrane region" description="Helical" evidence="1">
    <location>
        <begin position="132"/>
        <end position="151"/>
    </location>
</feature>
<sequence length="404" mass="46886">MNSLFKKRLSSHLTEMLKYLRLVFNDYFVLALMFMVGGLGYYYSGVLKDLHKGTWWAPLLVIVFFLITVQFGRLATLIEDPDYVFLLPRESEMPKFFKAGYRYSLVIALAIQVILWFISIPFIERTLTVETISLLCSLVLLKITWLTSDFIRKFKVKTWLSNRLFFRWCWPLVVLGISLYTNAVLGTIFALVMLLISLVFSMRLTVNVPVDWQTAISDENSRMHTIYSFFNLFTDVKSMSGSVNRRKYLDWVVSKIKLKSENTYLYLYSHGIIRDTEMSGLFARLTLIGMVLLAFIAGTWLPVILSVLFIYLIGFQLIPFYYHFDNNAFVHIYPIDRKNQLSSFQTVIRNMLTVTAVLFAVVVILVNLHNPVTIIAVIVAEILELLGFVYLYVPSRIKKAYSKR</sequence>
<keyword evidence="1" id="KW-0812">Transmembrane</keyword>
<feature type="transmembrane region" description="Helical" evidence="1">
    <location>
        <begin position="55"/>
        <end position="78"/>
    </location>
</feature>
<dbReference type="Pfam" id="PF05975">
    <property type="entry name" value="EcsB"/>
    <property type="match status" value="1"/>
</dbReference>
<evidence type="ECO:0000256" key="1">
    <source>
        <dbReference type="SAM" id="Phobius"/>
    </source>
</evidence>